<dbReference type="AlphaFoldDB" id="H1DHY5"/>
<evidence type="ECO:0000256" key="1">
    <source>
        <dbReference type="SAM" id="SignalP"/>
    </source>
</evidence>
<gene>
    <name evidence="3" type="ORF">HMPREF9449_01871</name>
</gene>
<evidence type="ECO:0000313" key="4">
    <source>
        <dbReference type="Proteomes" id="UP000004892"/>
    </source>
</evidence>
<dbReference type="Gene3D" id="3.40.50.1820">
    <property type="entry name" value="alpha/beta hydrolase"/>
    <property type="match status" value="1"/>
</dbReference>
<dbReference type="SUPFAM" id="SSF53474">
    <property type="entry name" value="alpha/beta-Hydrolases"/>
    <property type="match status" value="1"/>
</dbReference>
<keyword evidence="4" id="KW-1185">Reference proteome</keyword>
<dbReference type="EMBL" id="ADMC01000024">
    <property type="protein sequence ID" value="EHP46856.1"/>
    <property type="molecule type" value="Genomic_DNA"/>
</dbReference>
<dbReference type="PATRIC" id="fig|742817.3.peg.1990"/>
<reference evidence="3 4" key="1">
    <citation type="submission" date="2012-01" db="EMBL/GenBank/DDBJ databases">
        <title>The Genome Sequence of Odoribacter laneus YIT 12061.</title>
        <authorList>
            <consortium name="The Broad Institute Genome Sequencing Platform"/>
            <person name="Earl A."/>
            <person name="Ward D."/>
            <person name="Feldgarden M."/>
            <person name="Gevers D."/>
            <person name="Morotomi M."/>
            <person name="Young S.K."/>
            <person name="Zeng Q."/>
            <person name="Gargeya S."/>
            <person name="Fitzgerald M."/>
            <person name="Haas B."/>
            <person name="Abouelleil A."/>
            <person name="Alvarado L."/>
            <person name="Arachchi H.M."/>
            <person name="Berlin A."/>
            <person name="Chapman S.B."/>
            <person name="Gearin G."/>
            <person name="Goldberg J."/>
            <person name="Griggs A."/>
            <person name="Gujja S."/>
            <person name="Hansen M."/>
            <person name="Heiman D."/>
            <person name="Howarth C."/>
            <person name="Larimer J."/>
            <person name="Lui A."/>
            <person name="MacDonald P.J.P."/>
            <person name="McCowen C."/>
            <person name="Montmayeur A."/>
            <person name="Murphy C."/>
            <person name="Neiman D."/>
            <person name="Pearson M."/>
            <person name="Priest M."/>
            <person name="Roberts A."/>
            <person name="Saif S."/>
            <person name="Shea T."/>
            <person name="Sisk P."/>
            <person name="Stolte C."/>
            <person name="Sykes S."/>
            <person name="Wortman J."/>
            <person name="Nusbaum C."/>
            <person name="Birren B."/>
        </authorList>
    </citation>
    <scope>NUCLEOTIDE SEQUENCE [LARGE SCALE GENOMIC DNA]</scope>
    <source>
        <strain evidence="3 4">YIT 12061</strain>
    </source>
</reference>
<evidence type="ECO:0000313" key="3">
    <source>
        <dbReference type="EMBL" id="EHP46856.1"/>
    </source>
</evidence>
<dbReference type="PANTHER" id="PTHR12277:SF81">
    <property type="entry name" value="PROTEIN ABHD13"/>
    <property type="match status" value="1"/>
</dbReference>
<organism evidence="3 4">
    <name type="scientific">Odoribacter laneus YIT 12061</name>
    <dbReference type="NCBI Taxonomy" id="742817"/>
    <lineage>
        <taxon>Bacteria</taxon>
        <taxon>Pseudomonadati</taxon>
        <taxon>Bacteroidota</taxon>
        <taxon>Bacteroidia</taxon>
        <taxon>Bacteroidales</taxon>
        <taxon>Odoribacteraceae</taxon>
        <taxon>Odoribacter</taxon>
    </lineage>
</organism>
<name>H1DHY5_9BACT</name>
<dbReference type="GeneID" id="98069430"/>
<dbReference type="STRING" id="742817.HMPREF9449_01871"/>
<feature type="chain" id="PRO_5003548709" description="AB hydrolase-1 domain-containing protein" evidence="1">
    <location>
        <begin position="20"/>
        <end position="308"/>
    </location>
</feature>
<dbReference type="InterPro" id="IPR000073">
    <property type="entry name" value="AB_hydrolase_1"/>
</dbReference>
<accession>H1DHY5</accession>
<dbReference type="PANTHER" id="PTHR12277">
    <property type="entry name" value="ALPHA/BETA HYDROLASE DOMAIN-CONTAINING PROTEIN"/>
    <property type="match status" value="1"/>
</dbReference>
<dbReference type="Proteomes" id="UP000004892">
    <property type="component" value="Unassembled WGS sequence"/>
</dbReference>
<feature type="signal peptide" evidence="1">
    <location>
        <begin position="1"/>
        <end position="19"/>
    </location>
</feature>
<dbReference type="eggNOG" id="COG1073">
    <property type="taxonomic scope" value="Bacteria"/>
</dbReference>
<proteinExistence type="predicted"/>
<comment type="caution">
    <text evidence="3">The sequence shown here is derived from an EMBL/GenBank/DDBJ whole genome shotgun (WGS) entry which is preliminary data.</text>
</comment>
<evidence type="ECO:0000259" key="2">
    <source>
        <dbReference type="Pfam" id="PF00561"/>
    </source>
</evidence>
<dbReference type="HOGENOM" id="CLU_029375_2_1_10"/>
<sequence length="308" mass="34794">MKKFFIILGMLCFYANASAQYDNQFYHPQKDWIPCHLPVYEEIYFHPQTDTLHSLLCKPQGKPKATLFYIHGNSGNISYHSGLINTFVKAGFQVFIADFRGYGKSSGHPTHLNIAADGQLILDSLLKRPDVENTTFILYGASIGTQLATKLAKDNQDKIDALVLEGGMSSFADIALQSIPEEQREMARPFLIFPYSAKTDITAINRLPKLIIHSPDDETVPYRQAQEVFQKAPEPKYFLQSRGKHLEAIKIEPDTIIKAIQNLIQLKKENDENHSKFITQITSKVILPAAVHLCCHDAVSPVYQLYLL</sequence>
<dbReference type="RefSeq" id="WP_009137018.1">
    <property type="nucleotide sequence ID" value="NZ_JH594596.1"/>
</dbReference>
<dbReference type="InterPro" id="IPR029058">
    <property type="entry name" value="AB_hydrolase_fold"/>
</dbReference>
<feature type="domain" description="AB hydrolase-1" evidence="2">
    <location>
        <begin position="67"/>
        <end position="191"/>
    </location>
</feature>
<protein>
    <recommendedName>
        <fullName evidence="2">AB hydrolase-1 domain-containing protein</fullName>
    </recommendedName>
</protein>
<dbReference type="Pfam" id="PF00561">
    <property type="entry name" value="Abhydrolase_1"/>
    <property type="match status" value="1"/>
</dbReference>
<keyword evidence="1" id="KW-0732">Signal</keyword>